<gene>
    <name evidence="7" type="ORF">ABID41_002236</name>
</gene>
<protein>
    <submittedName>
        <fullName evidence="7">RNA polymerase sigma-70 factor (ECF subfamily)</fullName>
    </submittedName>
</protein>
<name>A0ABV2ELC5_9CAUL</name>
<dbReference type="InterPro" id="IPR039425">
    <property type="entry name" value="RNA_pol_sigma-70-like"/>
</dbReference>
<dbReference type="PANTHER" id="PTHR43133:SF25">
    <property type="entry name" value="RNA POLYMERASE SIGMA FACTOR RFAY-RELATED"/>
    <property type="match status" value="1"/>
</dbReference>
<dbReference type="PANTHER" id="PTHR43133">
    <property type="entry name" value="RNA POLYMERASE ECF-TYPE SIGMA FACTO"/>
    <property type="match status" value="1"/>
</dbReference>
<keyword evidence="4" id="KW-0804">Transcription</keyword>
<comment type="caution">
    <text evidence="7">The sequence shown here is derived from an EMBL/GenBank/DDBJ whole genome shotgun (WGS) entry which is preliminary data.</text>
</comment>
<dbReference type="EMBL" id="JBEPLU010000001">
    <property type="protein sequence ID" value="MET3527141.1"/>
    <property type="molecule type" value="Genomic_DNA"/>
</dbReference>
<evidence type="ECO:0000256" key="2">
    <source>
        <dbReference type="ARBA" id="ARBA00023015"/>
    </source>
</evidence>
<dbReference type="SUPFAM" id="SSF88659">
    <property type="entry name" value="Sigma3 and sigma4 domains of RNA polymerase sigma factors"/>
    <property type="match status" value="1"/>
</dbReference>
<feature type="domain" description="RNA polymerase sigma factor 70 region 4 type 2" evidence="6">
    <location>
        <begin position="107"/>
        <end position="157"/>
    </location>
</feature>
<dbReference type="SUPFAM" id="SSF88946">
    <property type="entry name" value="Sigma2 domain of RNA polymerase sigma factors"/>
    <property type="match status" value="1"/>
</dbReference>
<evidence type="ECO:0000256" key="4">
    <source>
        <dbReference type="ARBA" id="ARBA00023163"/>
    </source>
</evidence>
<dbReference type="Pfam" id="PF04542">
    <property type="entry name" value="Sigma70_r2"/>
    <property type="match status" value="1"/>
</dbReference>
<proteinExistence type="inferred from homology"/>
<dbReference type="InterPro" id="IPR036388">
    <property type="entry name" value="WH-like_DNA-bd_sf"/>
</dbReference>
<comment type="similarity">
    <text evidence="1">Belongs to the sigma-70 factor family. ECF subfamily.</text>
</comment>
<keyword evidence="3" id="KW-0731">Sigma factor</keyword>
<sequence>MDGFQRDLVALLPRLRRLARALTRNLTDADDLVQVTVTRALARSDRFQRGSRLDSWMFTIMRNAWIDEVRSTASRASLIIVGEDVERTGDDLAAVRAMEARADFGVLHGAMQRLPAEQRLAVALVLVDGLSYQAAAEVMGVPMGTLTSRLVRGRAALAAHLEGEEGAR</sequence>
<dbReference type="InterPro" id="IPR013324">
    <property type="entry name" value="RNA_pol_sigma_r3/r4-like"/>
</dbReference>
<dbReference type="Proteomes" id="UP001549110">
    <property type="component" value="Unassembled WGS sequence"/>
</dbReference>
<dbReference type="Pfam" id="PF08281">
    <property type="entry name" value="Sigma70_r4_2"/>
    <property type="match status" value="1"/>
</dbReference>
<dbReference type="Gene3D" id="1.10.10.10">
    <property type="entry name" value="Winged helix-like DNA-binding domain superfamily/Winged helix DNA-binding domain"/>
    <property type="match status" value="1"/>
</dbReference>
<evidence type="ECO:0000313" key="8">
    <source>
        <dbReference type="Proteomes" id="UP001549110"/>
    </source>
</evidence>
<keyword evidence="8" id="KW-1185">Reference proteome</keyword>
<evidence type="ECO:0000313" key="7">
    <source>
        <dbReference type="EMBL" id="MET3527141.1"/>
    </source>
</evidence>
<dbReference type="InterPro" id="IPR014284">
    <property type="entry name" value="RNA_pol_sigma-70_dom"/>
</dbReference>
<keyword evidence="2" id="KW-0805">Transcription regulation</keyword>
<dbReference type="RefSeq" id="WP_354297649.1">
    <property type="nucleotide sequence ID" value="NZ_JBEPLU010000001.1"/>
</dbReference>
<feature type="domain" description="RNA polymerase sigma-70 region 2" evidence="5">
    <location>
        <begin position="10"/>
        <end position="73"/>
    </location>
</feature>
<evidence type="ECO:0000256" key="3">
    <source>
        <dbReference type="ARBA" id="ARBA00023082"/>
    </source>
</evidence>
<reference evidence="7 8" key="1">
    <citation type="submission" date="2024-06" db="EMBL/GenBank/DDBJ databases">
        <title>Genomic Encyclopedia of Type Strains, Phase IV (KMG-IV): sequencing the most valuable type-strain genomes for metagenomic binning, comparative biology and taxonomic classification.</title>
        <authorList>
            <person name="Goeker M."/>
        </authorList>
    </citation>
    <scope>NUCLEOTIDE SEQUENCE [LARGE SCALE GENOMIC DNA]</scope>
    <source>
        <strain evidence="7 8">DSM 17809</strain>
    </source>
</reference>
<evidence type="ECO:0000259" key="5">
    <source>
        <dbReference type="Pfam" id="PF04542"/>
    </source>
</evidence>
<dbReference type="InterPro" id="IPR007627">
    <property type="entry name" value="RNA_pol_sigma70_r2"/>
</dbReference>
<dbReference type="InterPro" id="IPR013325">
    <property type="entry name" value="RNA_pol_sigma_r2"/>
</dbReference>
<organism evidence="7 8">
    <name type="scientific">Phenylobacterium koreense</name>
    <dbReference type="NCBI Taxonomy" id="266125"/>
    <lineage>
        <taxon>Bacteria</taxon>
        <taxon>Pseudomonadati</taxon>
        <taxon>Pseudomonadota</taxon>
        <taxon>Alphaproteobacteria</taxon>
        <taxon>Caulobacterales</taxon>
        <taxon>Caulobacteraceae</taxon>
        <taxon>Phenylobacterium</taxon>
    </lineage>
</organism>
<accession>A0ABV2ELC5</accession>
<evidence type="ECO:0000259" key="6">
    <source>
        <dbReference type="Pfam" id="PF08281"/>
    </source>
</evidence>
<dbReference type="NCBIfam" id="TIGR02937">
    <property type="entry name" value="sigma70-ECF"/>
    <property type="match status" value="1"/>
</dbReference>
<evidence type="ECO:0000256" key="1">
    <source>
        <dbReference type="ARBA" id="ARBA00010641"/>
    </source>
</evidence>
<dbReference type="Gene3D" id="1.10.1740.10">
    <property type="match status" value="1"/>
</dbReference>
<dbReference type="InterPro" id="IPR013249">
    <property type="entry name" value="RNA_pol_sigma70_r4_t2"/>
</dbReference>